<comment type="catalytic activity">
    <reaction evidence="14">
        <text>a triacylglycerol + H2O = a diacylglycerol + a fatty acid + H(+)</text>
        <dbReference type="Rhea" id="RHEA:12044"/>
        <dbReference type="ChEBI" id="CHEBI:15377"/>
        <dbReference type="ChEBI" id="CHEBI:15378"/>
        <dbReference type="ChEBI" id="CHEBI:17855"/>
        <dbReference type="ChEBI" id="CHEBI:18035"/>
        <dbReference type="ChEBI" id="CHEBI:28868"/>
        <dbReference type="EC" id="3.1.1.3"/>
    </reaction>
    <physiologicalReaction direction="left-to-right" evidence="14">
        <dbReference type="Rhea" id="RHEA:12045"/>
    </physiologicalReaction>
</comment>
<evidence type="ECO:0000313" key="25">
    <source>
        <dbReference type="EMBL" id="RVE59206.1"/>
    </source>
</evidence>
<comment type="function">
    <text evidence="19">Lipase that catalyzes the hydrolysis of arachidonic acid (AA)-esterified diacylglycerols (DAGs) to produce the principal endocannabinoid, 2-arachidonoylglycerol (2-AG) which can be further cleaved by downstream enzymes to release arachidonic acid (AA) for cyclooxygenase (COX)-mediated eicosanoid production. Preferentially hydrolyzes DAGs at the sn-1 position in a calcium-dependent manner and has negligible activity against other lipids including monoacylglycerols and phospholipids. Plays a key role in the regulation of 2-AG and AA pools utilized by COX1/2 to generate lipid mediators of macrophage and microglia inflammatory responses. Also functions as a polyunsaturated fatty acids-specific triacylglycerol lipase in macrophages. Plays an important role to support the metabolic and signaling demands of macrophages.</text>
</comment>
<keyword evidence="8" id="KW-0378">Hydrolase</keyword>
<gene>
    <name evidence="25" type="ORF">OJAV_G00186330</name>
</gene>
<dbReference type="InterPro" id="IPR052214">
    <property type="entry name" value="DAG_Lipase-Related"/>
</dbReference>
<evidence type="ECO:0000256" key="4">
    <source>
        <dbReference type="ARBA" id="ARBA00022475"/>
    </source>
</evidence>
<evidence type="ECO:0000259" key="24">
    <source>
        <dbReference type="Pfam" id="PF01764"/>
    </source>
</evidence>
<evidence type="ECO:0000256" key="3">
    <source>
        <dbReference type="ARBA" id="ARBA00010701"/>
    </source>
</evidence>
<keyword evidence="10" id="KW-0442">Lipid degradation</keyword>
<dbReference type="AlphaFoldDB" id="A0A3S2PEJ3"/>
<comment type="catalytic activity">
    <reaction evidence="17">
        <text>1,2,3-(4Z,7Z,10Z,13Z,16Z,19Z-docosahexaenoyl)-glycerol + H2O = 1,2-di-(4Z,7Z,10Z,13Z,16Z,19Z-docosahexaenoyl)-glycerol + (4Z,7Z,10Z,13Z,16Z,19Z)-docosahexaenoate + H(+)</text>
        <dbReference type="Rhea" id="RHEA:63436"/>
        <dbReference type="ChEBI" id="CHEBI:15377"/>
        <dbReference type="ChEBI" id="CHEBI:15378"/>
        <dbReference type="ChEBI" id="CHEBI:77016"/>
        <dbReference type="ChEBI" id="CHEBI:147311"/>
        <dbReference type="ChEBI" id="CHEBI:228170"/>
    </reaction>
</comment>
<feature type="transmembrane region" description="Helical" evidence="23">
    <location>
        <begin position="131"/>
        <end position="156"/>
    </location>
</feature>
<evidence type="ECO:0000256" key="23">
    <source>
        <dbReference type="SAM" id="Phobius"/>
    </source>
</evidence>
<keyword evidence="13 23" id="KW-0472">Membrane</keyword>
<evidence type="ECO:0000256" key="12">
    <source>
        <dbReference type="ARBA" id="ARBA00023098"/>
    </source>
</evidence>
<evidence type="ECO:0000256" key="17">
    <source>
        <dbReference type="ARBA" id="ARBA00051030"/>
    </source>
</evidence>
<accession>A0A3S2PEJ3</accession>
<dbReference type="Gene3D" id="3.40.50.1820">
    <property type="entry name" value="alpha/beta hydrolase"/>
    <property type="match status" value="1"/>
</dbReference>
<feature type="domain" description="Fungal lipase-type" evidence="24">
    <location>
        <begin position="374"/>
        <end position="506"/>
    </location>
</feature>
<dbReference type="EMBL" id="CM012455">
    <property type="protein sequence ID" value="RVE59206.1"/>
    <property type="molecule type" value="Genomic_DNA"/>
</dbReference>
<feature type="transmembrane region" description="Helical" evidence="23">
    <location>
        <begin position="20"/>
        <end position="42"/>
    </location>
</feature>
<dbReference type="GO" id="GO:0022008">
    <property type="term" value="P:neurogenesis"/>
    <property type="evidence" value="ECO:0007669"/>
    <property type="project" value="TreeGrafter"/>
</dbReference>
<dbReference type="InterPro" id="IPR029058">
    <property type="entry name" value="AB_hydrolase_fold"/>
</dbReference>
<dbReference type="Pfam" id="PF01764">
    <property type="entry name" value="Lipase_3"/>
    <property type="match status" value="1"/>
</dbReference>
<keyword evidence="12" id="KW-0443">Lipid metabolism</keyword>
<keyword evidence="6 23" id="KW-0812">Transmembrane</keyword>
<keyword evidence="9" id="KW-0106">Calcium</keyword>
<evidence type="ECO:0000256" key="15">
    <source>
        <dbReference type="ARBA" id="ARBA00024531"/>
    </source>
</evidence>
<evidence type="ECO:0000256" key="18">
    <source>
        <dbReference type="ARBA" id="ARBA00052740"/>
    </source>
</evidence>
<dbReference type="PANTHER" id="PTHR45792:SF2">
    <property type="entry name" value="DIACYLGLYCEROL LIPASE-BETA"/>
    <property type="match status" value="1"/>
</dbReference>
<organism evidence="25 26">
    <name type="scientific">Oryzias javanicus</name>
    <name type="common">Javanese ricefish</name>
    <name type="synonym">Aplocheilus javanicus</name>
    <dbReference type="NCBI Taxonomy" id="123683"/>
    <lineage>
        <taxon>Eukaryota</taxon>
        <taxon>Metazoa</taxon>
        <taxon>Chordata</taxon>
        <taxon>Craniata</taxon>
        <taxon>Vertebrata</taxon>
        <taxon>Euteleostomi</taxon>
        <taxon>Actinopterygii</taxon>
        <taxon>Neopterygii</taxon>
        <taxon>Teleostei</taxon>
        <taxon>Neoteleostei</taxon>
        <taxon>Acanthomorphata</taxon>
        <taxon>Ovalentaria</taxon>
        <taxon>Atherinomorphae</taxon>
        <taxon>Beloniformes</taxon>
        <taxon>Adrianichthyidae</taxon>
        <taxon>Oryziinae</taxon>
        <taxon>Oryzias</taxon>
    </lineage>
</organism>
<evidence type="ECO:0000256" key="9">
    <source>
        <dbReference type="ARBA" id="ARBA00022837"/>
    </source>
</evidence>
<evidence type="ECO:0000256" key="22">
    <source>
        <dbReference type="ARBA" id="ARBA00083401"/>
    </source>
</evidence>
<reference evidence="25 26" key="1">
    <citation type="submission" date="2018-11" db="EMBL/GenBank/DDBJ databases">
        <authorList>
            <person name="Lopez-Roques C."/>
            <person name="Donnadieu C."/>
            <person name="Bouchez O."/>
            <person name="Klopp C."/>
            <person name="Cabau C."/>
            <person name="Zahm M."/>
        </authorList>
    </citation>
    <scope>NUCLEOTIDE SEQUENCE [LARGE SCALE GENOMIC DNA]</scope>
    <source>
        <strain evidence="25">RS831</strain>
        <tissue evidence="25">Whole body</tissue>
    </source>
</reference>
<dbReference type="InterPro" id="IPR002921">
    <property type="entry name" value="Fungal_lipase-type"/>
</dbReference>
<evidence type="ECO:0000256" key="5">
    <source>
        <dbReference type="ARBA" id="ARBA00022553"/>
    </source>
</evidence>
<comment type="catalytic activity">
    <reaction evidence="15">
        <text>a 1,2-diacyl-sn-glycerol + H2O = a 2-acylglycerol + a fatty acid + H(+)</text>
        <dbReference type="Rhea" id="RHEA:33275"/>
        <dbReference type="ChEBI" id="CHEBI:15377"/>
        <dbReference type="ChEBI" id="CHEBI:15378"/>
        <dbReference type="ChEBI" id="CHEBI:17389"/>
        <dbReference type="ChEBI" id="CHEBI:17815"/>
        <dbReference type="ChEBI" id="CHEBI:28868"/>
        <dbReference type="EC" id="3.1.1.116"/>
    </reaction>
    <physiologicalReaction direction="left-to-right" evidence="15">
        <dbReference type="Rhea" id="RHEA:33276"/>
    </physiologicalReaction>
</comment>
<dbReference type="FunFam" id="3.40.50.1820:FF:000064">
    <property type="entry name" value="Sn1-specific diacylglycerol lipase beta"/>
    <property type="match status" value="1"/>
</dbReference>
<evidence type="ECO:0000256" key="1">
    <source>
        <dbReference type="ARBA" id="ARBA00001913"/>
    </source>
</evidence>
<dbReference type="SUPFAM" id="SSF53474">
    <property type="entry name" value="alpha/beta-Hydrolases"/>
    <property type="match status" value="1"/>
</dbReference>
<dbReference type="OrthoDB" id="438440at2759"/>
<sequence>MPGMVAFGRRWGIASDDLVFPAAFEIFLRALWWLGTLVLFAYRKGHFDCRGGAVLHAYLVGLLVVLMLILLCLCAIVFISAQGTITNPGPRRSMPALVYLRAALYLPELAWACMGAVWVSDSGGGCDPATVAAVISAVVASWVILLFTAVGVVFVFDPMGSSARRPEPAEPLGVRDLESSEGSQFLSTARSVAAKVWEWRLRLLCCCLPQDESRRAAFASISQLFGDFFSDTDLVPSDIAAGLALLHQEQDKVELSRDPDGVLSHSPSSPIDGDLEAELEEAAHCMTFAAAAYGWPLYVYSNLLSAPCKLSGDCCRSRAGDYDIVGGDHLGCHFASILQSTGLQYRDFIHVSFHNQIYEIPFFVALDHKREAVVVAVRGTLSLKDVLTDLSAECEQLPVEGVSGACYAHKGMCQAAGYIYKKLVNDGILNQAFSIAPEYKLVVTGHSLGAGTASVLAVLLRSSFPALRCYAFSPPGGLLSKALADYSKGFVVSIVLGKDLVPRLSIPNMEDLKKRILKMVSNCNKPKYRILLQGCWYELFGGDPDDFPTEMDNRREETLRQPLLGEESLMIRHSSSYQSLASDDSPAHAPVHFPLFLPGRVLHITEDGPSRRSCFSQVRYRAEWSTEMAFRSVLISPRMLSDHMPDIVLGAPSLNTERDRALPPLPPRQQPELRPGPARPGCAFILISLSERQRKQKD</sequence>
<keyword evidence="11 23" id="KW-1133">Transmembrane helix</keyword>
<feature type="transmembrane region" description="Helical" evidence="23">
    <location>
        <begin position="99"/>
        <end position="119"/>
    </location>
</feature>
<dbReference type="GO" id="GO:0046340">
    <property type="term" value="P:diacylglycerol catabolic process"/>
    <property type="evidence" value="ECO:0007669"/>
    <property type="project" value="TreeGrafter"/>
</dbReference>
<comment type="catalytic activity">
    <reaction evidence="18">
        <text>1,2,3-tri-(5Z,8Z,11Z,14Z-eicosatetraenoyl)-glycerol + H2O = 1,2-di-(5Z,8Z,11Z,14Z-eicosatetraenoyl)-glycerol + (5Z,8Z,11Z,14Z)-eicosatetraenoate + H(+)</text>
        <dbReference type="Rhea" id="RHEA:63432"/>
        <dbReference type="ChEBI" id="CHEBI:15377"/>
        <dbReference type="ChEBI" id="CHEBI:15378"/>
        <dbReference type="ChEBI" id="CHEBI:32395"/>
        <dbReference type="ChEBI" id="CHEBI:147308"/>
        <dbReference type="ChEBI" id="CHEBI:228166"/>
    </reaction>
    <physiologicalReaction direction="left-to-right" evidence="18">
        <dbReference type="Rhea" id="RHEA:63433"/>
    </physiologicalReaction>
</comment>
<keyword evidence="4" id="KW-1003">Cell membrane</keyword>
<keyword evidence="5" id="KW-0597">Phosphoprotein</keyword>
<keyword evidence="7" id="KW-0479">Metal-binding</keyword>
<proteinExistence type="inferred from homology"/>
<dbReference type="PANTHER" id="PTHR45792">
    <property type="entry name" value="DIACYLGLYCEROL LIPASE HOMOLOG-RELATED"/>
    <property type="match status" value="1"/>
</dbReference>
<evidence type="ECO:0000313" key="26">
    <source>
        <dbReference type="Proteomes" id="UP000283210"/>
    </source>
</evidence>
<dbReference type="GO" id="GO:0046872">
    <property type="term" value="F:metal ion binding"/>
    <property type="evidence" value="ECO:0007669"/>
    <property type="project" value="UniProtKB-KW"/>
</dbReference>
<dbReference type="GO" id="GO:0004806">
    <property type="term" value="F:triacylglycerol lipase activity"/>
    <property type="evidence" value="ECO:0007669"/>
    <property type="project" value="UniProtKB-EC"/>
</dbReference>
<dbReference type="GO" id="GO:0019369">
    <property type="term" value="P:arachidonate metabolic process"/>
    <property type="evidence" value="ECO:0007669"/>
    <property type="project" value="TreeGrafter"/>
</dbReference>
<keyword evidence="26" id="KW-1185">Reference proteome</keyword>
<evidence type="ECO:0000256" key="6">
    <source>
        <dbReference type="ARBA" id="ARBA00022692"/>
    </source>
</evidence>
<evidence type="ECO:0000256" key="2">
    <source>
        <dbReference type="ARBA" id="ARBA00004651"/>
    </source>
</evidence>
<name>A0A3S2PEJ3_ORYJA</name>
<comment type="similarity">
    <text evidence="3">Belongs to the AB hydrolase superfamily. Lipase family.</text>
</comment>
<evidence type="ECO:0000256" key="20">
    <source>
        <dbReference type="ARBA" id="ARBA00069149"/>
    </source>
</evidence>
<evidence type="ECO:0000256" key="10">
    <source>
        <dbReference type="ARBA" id="ARBA00022963"/>
    </source>
</evidence>
<evidence type="ECO:0000256" key="8">
    <source>
        <dbReference type="ARBA" id="ARBA00022801"/>
    </source>
</evidence>
<reference evidence="25 26" key="2">
    <citation type="submission" date="2019-01" db="EMBL/GenBank/DDBJ databases">
        <title>A chromosome length genome reference of the Java medaka (oryzias javanicus).</title>
        <authorList>
            <person name="Herpin A."/>
            <person name="Takehana Y."/>
            <person name="Naruse K."/>
            <person name="Ansai S."/>
            <person name="Kawaguchi M."/>
        </authorList>
    </citation>
    <scope>NUCLEOTIDE SEQUENCE [LARGE SCALE GENOMIC DNA]</scope>
    <source>
        <strain evidence="25">RS831</strain>
        <tissue evidence="25">Whole body</tissue>
    </source>
</reference>
<comment type="cofactor">
    <cofactor evidence="1">
        <name>Ca(2+)</name>
        <dbReference type="ChEBI" id="CHEBI:29108"/>
    </cofactor>
</comment>
<evidence type="ECO:0000256" key="11">
    <source>
        <dbReference type="ARBA" id="ARBA00022989"/>
    </source>
</evidence>
<evidence type="ECO:0000256" key="14">
    <source>
        <dbReference type="ARBA" id="ARBA00023369"/>
    </source>
</evidence>
<comment type="subcellular location">
    <subcellularLocation>
        <location evidence="2">Cell membrane</location>
        <topology evidence="2">Multi-pass membrane protein</topology>
    </subcellularLocation>
</comment>
<dbReference type="Proteomes" id="UP000283210">
    <property type="component" value="Chromosome 19"/>
</dbReference>
<dbReference type="CDD" id="cd00519">
    <property type="entry name" value="Lipase_3"/>
    <property type="match status" value="1"/>
</dbReference>
<dbReference type="EC" id="3.1.1.116" evidence="16"/>
<evidence type="ECO:0000256" key="7">
    <source>
        <dbReference type="ARBA" id="ARBA00022723"/>
    </source>
</evidence>
<feature type="transmembrane region" description="Helical" evidence="23">
    <location>
        <begin position="54"/>
        <end position="79"/>
    </location>
</feature>
<evidence type="ECO:0000256" key="16">
    <source>
        <dbReference type="ARBA" id="ARBA00026104"/>
    </source>
</evidence>
<dbReference type="GO" id="GO:0005737">
    <property type="term" value="C:cytoplasm"/>
    <property type="evidence" value="ECO:0007669"/>
    <property type="project" value="TreeGrafter"/>
</dbReference>
<dbReference type="GO" id="GO:0047372">
    <property type="term" value="F:monoacylglycerol lipase activity"/>
    <property type="evidence" value="ECO:0007669"/>
    <property type="project" value="UniProtKB-ARBA"/>
</dbReference>
<evidence type="ECO:0000256" key="19">
    <source>
        <dbReference type="ARBA" id="ARBA00056838"/>
    </source>
</evidence>
<evidence type="ECO:0000256" key="21">
    <source>
        <dbReference type="ARBA" id="ARBA00082880"/>
    </source>
</evidence>
<protein>
    <recommendedName>
        <fullName evidence="20">Diacylglycerol lipase-beta</fullName>
        <ecNumber evidence="16">3.1.1.116</ecNumber>
    </recommendedName>
    <alternativeName>
        <fullName evidence="22">PUFA-specific triacylglycerol lipase</fullName>
    </alternativeName>
    <alternativeName>
        <fullName evidence="21">Sn1-specific diacylglycerol lipase beta</fullName>
    </alternativeName>
</protein>
<dbReference type="GO" id="GO:0005886">
    <property type="term" value="C:plasma membrane"/>
    <property type="evidence" value="ECO:0007669"/>
    <property type="project" value="UniProtKB-SubCell"/>
</dbReference>
<evidence type="ECO:0000256" key="13">
    <source>
        <dbReference type="ARBA" id="ARBA00023136"/>
    </source>
</evidence>